<organism evidence="2 3">
    <name type="scientific">Arthrobacter caoxuetaonis</name>
    <dbReference type="NCBI Taxonomy" id="2886935"/>
    <lineage>
        <taxon>Bacteria</taxon>
        <taxon>Bacillati</taxon>
        <taxon>Actinomycetota</taxon>
        <taxon>Actinomycetes</taxon>
        <taxon>Micrococcales</taxon>
        <taxon>Micrococcaceae</taxon>
        <taxon>Arthrobacter</taxon>
    </lineage>
</organism>
<dbReference type="RefSeq" id="WP_227894425.1">
    <property type="nucleotide sequence ID" value="NZ_CP099466.1"/>
</dbReference>
<evidence type="ECO:0000313" key="2">
    <source>
        <dbReference type="EMBL" id="MCC3296688.1"/>
    </source>
</evidence>
<reference evidence="2" key="1">
    <citation type="submission" date="2021-10" db="EMBL/GenBank/DDBJ databases">
        <title>Novel species in genus Arthrobacter.</title>
        <authorList>
            <person name="Liu Y."/>
        </authorList>
    </citation>
    <scope>NUCLEOTIDE SEQUENCE</scope>
    <source>
        <strain evidence="2">Zg-Y453</strain>
    </source>
</reference>
<feature type="region of interest" description="Disordered" evidence="1">
    <location>
        <begin position="35"/>
        <end position="60"/>
    </location>
</feature>
<keyword evidence="3" id="KW-1185">Reference proteome</keyword>
<proteinExistence type="predicted"/>
<dbReference type="NCBIfam" id="TIGR03544">
    <property type="entry name" value="DivI1A_domain"/>
    <property type="match status" value="1"/>
</dbReference>
<feature type="region of interest" description="Disordered" evidence="1">
    <location>
        <begin position="107"/>
        <end position="140"/>
    </location>
</feature>
<accession>A0A9X1MAY0</accession>
<dbReference type="Gene3D" id="6.10.250.660">
    <property type="match status" value="1"/>
</dbReference>
<dbReference type="Proteomes" id="UP001139158">
    <property type="component" value="Unassembled WGS sequence"/>
</dbReference>
<dbReference type="InterPro" id="IPR019933">
    <property type="entry name" value="DivIVA_domain"/>
</dbReference>
<protein>
    <submittedName>
        <fullName evidence="2">DivIVA domain-containing protein</fullName>
    </submittedName>
</protein>
<evidence type="ECO:0000256" key="1">
    <source>
        <dbReference type="SAM" id="MobiDB-lite"/>
    </source>
</evidence>
<comment type="caution">
    <text evidence="2">The sequence shown here is derived from an EMBL/GenBank/DDBJ whole genome shotgun (WGS) entry which is preliminary data.</text>
</comment>
<gene>
    <name evidence="2" type="ORF">LJ757_02560</name>
</gene>
<dbReference type="AlphaFoldDB" id="A0A9X1MAY0"/>
<evidence type="ECO:0000313" key="3">
    <source>
        <dbReference type="Proteomes" id="UP001139158"/>
    </source>
</evidence>
<dbReference type="EMBL" id="JAJFZV010000001">
    <property type="protein sequence ID" value="MCC3296688.1"/>
    <property type="molecule type" value="Genomic_DNA"/>
</dbReference>
<name>A0A9X1MAY0_9MICC</name>
<sequence length="140" mass="14883">MIILLAFLALAVVGAVAVAVAGRIGPGRWRRTAAGASDPDFLHGPGDTAALGEPDPRLPPVLLPDHPDAADVGRLRFSVAFRGYRMDQVDEVLERLAAALQDRDEELARLRRPCTADTPAQDRREDPPAASGGAGSEQLR</sequence>